<evidence type="ECO:0000313" key="3">
    <source>
        <dbReference type="Proteomes" id="UP000292052"/>
    </source>
</evidence>
<dbReference type="Proteomes" id="UP000292052">
    <property type="component" value="Unassembled WGS sequence"/>
</dbReference>
<protein>
    <submittedName>
        <fullName evidence="2">Uncharacterized protein</fullName>
    </submittedName>
</protein>
<sequence>IRRRPNFRQLSDYARSRVVGLREIGLSFRQIQIVIELGPKKAENTEPDAQGVLDRQRHVRSAV</sequence>
<dbReference type="EMBL" id="QDEB01105674">
    <property type="protein sequence ID" value="RZC04991.1"/>
    <property type="molecule type" value="Genomic_DNA"/>
</dbReference>
<feature type="non-terminal residue" evidence="2">
    <location>
        <position position="1"/>
    </location>
</feature>
<dbReference type="AlphaFoldDB" id="A0A482VFP2"/>
<name>A0A482VFP2_ASBVE</name>
<accession>A0A482VFP2</accession>
<proteinExistence type="predicted"/>
<comment type="caution">
    <text evidence="2">The sequence shown here is derived from an EMBL/GenBank/DDBJ whole genome shotgun (WGS) entry which is preliminary data.</text>
</comment>
<organism evidence="2 3">
    <name type="scientific">Asbolus verrucosus</name>
    <name type="common">Desert ironclad beetle</name>
    <dbReference type="NCBI Taxonomy" id="1661398"/>
    <lineage>
        <taxon>Eukaryota</taxon>
        <taxon>Metazoa</taxon>
        <taxon>Ecdysozoa</taxon>
        <taxon>Arthropoda</taxon>
        <taxon>Hexapoda</taxon>
        <taxon>Insecta</taxon>
        <taxon>Pterygota</taxon>
        <taxon>Neoptera</taxon>
        <taxon>Endopterygota</taxon>
        <taxon>Coleoptera</taxon>
        <taxon>Polyphaga</taxon>
        <taxon>Cucujiformia</taxon>
        <taxon>Tenebrionidae</taxon>
        <taxon>Pimeliinae</taxon>
        <taxon>Asbolus</taxon>
    </lineage>
</organism>
<reference evidence="2 3" key="1">
    <citation type="submission" date="2017-03" db="EMBL/GenBank/DDBJ databases">
        <title>Genome of the blue death feigning beetle - Asbolus verrucosus.</title>
        <authorList>
            <person name="Rider S.D."/>
        </authorList>
    </citation>
    <scope>NUCLEOTIDE SEQUENCE [LARGE SCALE GENOMIC DNA]</scope>
    <source>
        <strain evidence="2">Butters</strain>
        <tissue evidence="2">Head and leg muscle</tissue>
    </source>
</reference>
<evidence type="ECO:0000256" key="1">
    <source>
        <dbReference type="SAM" id="MobiDB-lite"/>
    </source>
</evidence>
<feature type="region of interest" description="Disordered" evidence="1">
    <location>
        <begin position="44"/>
        <end position="63"/>
    </location>
</feature>
<dbReference type="OrthoDB" id="6762716at2759"/>
<evidence type="ECO:0000313" key="2">
    <source>
        <dbReference type="EMBL" id="RZC04991.1"/>
    </source>
</evidence>
<keyword evidence="3" id="KW-1185">Reference proteome</keyword>
<feature type="non-terminal residue" evidence="2">
    <location>
        <position position="63"/>
    </location>
</feature>
<gene>
    <name evidence="2" type="ORF">BDFB_004346</name>
</gene>